<dbReference type="InterPro" id="IPR011545">
    <property type="entry name" value="DEAD/DEAH_box_helicase_dom"/>
</dbReference>
<feature type="region of interest" description="Disordered" evidence="11">
    <location>
        <begin position="1135"/>
        <end position="1305"/>
    </location>
</feature>
<evidence type="ECO:0000256" key="9">
    <source>
        <dbReference type="ARBA" id="ARBA00034808"/>
    </source>
</evidence>
<feature type="region of interest" description="Disordered" evidence="11">
    <location>
        <begin position="1"/>
        <end position="22"/>
    </location>
</feature>
<feature type="compositionally biased region" description="Low complexity" evidence="11">
    <location>
        <begin position="140"/>
        <end position="150"/>
    </location>
</feature>
<dbReference type="InterPro" id="IPR052247">
    <property type="entry name" value="Meiotic_Crossover_Helicase"/>
</dbReference>
<evidence type="ECO:0000259" key="13">
    <source>
        <dbReference type="PROSITE" id="PS51194"/>
    </source>
</evidence>
<dbReference type="Gene3D" id="3.40.50.300">
    <property type="entry name" value="P-loop containing nucleotide triphosphate hydrolases"/>
    <property type="match status" value="2"/>
</dbReference>
<evidence type="ECO:0000256" key="6">
    <source>
        <dbReference type="ARBA" id="ARBA00023235"/>
    </source>
</evidence>
<keyword evidence="5" id="KW-0067">ATP-binding</keyword>
<feature type="compositionally biased region" description="Acidic residues" evidence="11">
    <location>
        <begin position="1241"/>
        <end position="1257"/>
    </location>
</feature>
<evidence type="ECO:0000313" key="14">
    <source>
        <dbReference type="EMBL" id="PSK36609.1"/>
    </source>
</evidence>
<dbReference type="Pfam" id="PF02889">
    <property type="entry name" value="Sec63"/>
    <property type="match status" value="1"/>
</dbReference>
<dbReference type="SMART" id="SM00487">
    <property type="entry name" value="DEXDc"/>
    <property type="match status" value="1"/>
</dbReference>
<evidence type="ECO:0000259" key="12">
    <source>
        <dbReference type="PROSITE" id="PS51192"/>
    </source>
</evidence>
<dbReference type="Gene3D" id="1.10.3380.10">
    <property type="entry name" value="Sec63 N-terminal domain-like domain"/>
    <property type="match status" value="1"/>
</dbReference>
<protein>
    <recommendedName>
        <fullName evidence="9">DNA 3'-5' helicase</fullName>
        <ecNumber evidence="9">5.6.2.4</ecNumber>
    </recommendedName>
</protein>
<dbReference type="PROSITE" id="PS51194">
    <property type="entry name" value="HELICASE_CTER"/>
    <property type="match status" value="1"/>
</dbReference>
<evidence type="ECO:0000256" key="1">
    <source>
        <dbReference type="ARBA" id="ARBA00010140"/>
    </source>
</evidence>
<keyword evidence="15" id="KW-1185">Reference proteome</keyword>
<dbReference type="SUPFAM" id="SSF52540">
    <property type="entry name" value="P-loop containing nucleoside triphosphate hydrolases"/>
    <property type="match status" value="1"/>
</dbReference>
<dbReference type="CDD" id="cd18795">
    <property type="entry name" value="SF2_C_Ski2"/>
    <property type="match status" value="1"/>
</dbReference>
<comment type="catalytic activity">
    <reaction evidence="10">
        <text>ATP + H2O = ADP + phosphate + H(+)</text>
        <dbReference type="Rhea" id="RHEA:13065"/>
        <dbReference type="ChEBI" id="CHEBI:15377"/>
        <dbReference type="ChEBI" id="CHEBI:15378"/>
        <dbReference type="ChEBI" id="CHEBI:30616"/>
        <dbReference type="ChEBI" id="CHEBI:43474"/>
        <dbReference type="ChEBI" id="CHEBI:456216"/>
        <dbReference type="EC" id="5.6.2.4"/>
    </reaction>
</comment>
<dbReference type="Pfam" id="PF23445">
    <property type="entry name" value="WHD_SNRNP200"/>
    <property type="match status" value="1"/>
</dbReference>
<comment type="caution">
    <text evidence="14">The sequence shown here is derived from an EMBL/GenBank/DDBJ whole genome shotgun (WGS) entry which is preliminary data.</text>
</comment>
<feature type="domain" description="Helicase ATP-binding" evidence="12">
    <location>
        <begin position="225"/>
        <end position="399"/>
    </location>
</feature>
<dbReference type="SMART" id="SM00490">
    <property type="entry name" value="HELICc"/>
    <property type="match status" value="1"/>
</dbReference>
<evidence type="ECO:0000256" key="4">
    <source>
        <dbReference type="ARBA" id="ARBA00022806"/>
    </source>
</evidence>
<dbReference type="InterPro" id="IPR057842">
    <property type="entry name" value="WH_MER3"/>
</dbReference>
<dbReference type="SUPFAM" id="SSF46785">
    <property type="entry name" value="Winged helix' DNA-binding domain"/>
    <property type="match status" value="1"/>
</dbReference>
<evidence type="ECO:0000256" key="11">
    <source>
        <dbReference type="SAM" id="MobiDB-lite"/>
    </source>
</evidence>
<dbReference type="GO" id="GO:0016787">
    <property type="term" value="F:hydrolase activity"/>
    <property type="evidence" value="ECO:0007669"/>
    <property type="project" value="UniProtKB-KW"/>
</dbReference>
<dbReference type="GO" id="GO:0051321">
    <property type="term" value="P:meiotic cell cycle"/>
    <property type="evidence" value="ECO:0007669"/>
    <property type="project" value="UniProtKB-KW"/>
</dbReference>
<dbReference type="GO" id="GO:0005524">
    <property type="term" value="F:ATP binding"/>
    <property type="evidence" value="ECO:0007669"/>
    <property type="project" value="UniProtKB-KW"/>
</dbReference>
<dbReference type="PROSITE" id="PS51192">
    <property type="entry name" value="HELICASE_ATP_BIND_1"/>
    <property type="match status" value="1"/>
</dbReference>
<dbReference type="SMART" id="SM00973">
    <property type="entry name" value="Sec63"/>
    <property type="match status" value="1"/>
</dbReference>
<dbReference type="InterPro" id="IPR036390">
    <property type="entry name" value="WH_DNA-bd_sf"/>
</dbReference>
<comment type="similarity">
    <text evidence="1">Belongs to the helicase family. SKI2 subfamily.</text>
</comment>
<name>A0A2P7YKW2_9PEZI</name>
<dbReference type="EC" id="5.6.2.4" evidence="9"/>
<dbReference type="PANTHER" id="PTHR47835">
    <property type="entry name" value="HFM1, ATP DEPENDENT DNA HELICASE HOMOLOG"/>
    <property type="match status" value="1"/>
</dbReference>
<dbReference type="STRING" id="40998.A0A2P7YKW2"/>
<dbReference type="Proteomes" id="UP000243723">
    <property type="component" value="Unassembled WGS sequence"/>
</dbReference>
<evidence type="ECO:0000256" key="8">
    <source>
        <dbReference type="ARBA" id="ARBA00034617"/>
    </source>
</evidence>
<dbReference type="InterPro" id="IPR001650">
    <property type="entry name" value="Helicase_C-like"/>
</dbReference>
<gene>
    <name evidence="14" type="ORF">B9Z65_1792</name>
</gene>
<keyword evidence="7" id="KW-0469">Meiosis</keyword>
<feature type="compositionally biased region" description="Polar residues" evidence="11">
    <location>
        <begin position="79"/>
        <end position="88"/>
    </location>
</feature>
<dbReference type="InterPro" id="IPR004179">
    <property type="entry name" value="Sec63-dom"/>
</dbReference>
<evidence type="ECO:0000313" key="15">
    <source>
        <dbReference type="Proteomes" id="UP000243723"/>
    </source>
</evidence>
<proteinExistence type="inferred from homology"/>
<feature type="compositionally biased region" description="Polar residues" evidence="11">
    <location>
        <begin position="1084"/>
        <end position="1095"/>
    </location>
</feature>
<dbReference type="GO" id="GO:0043138">
    <property type="term" value="F:3'-5' DNA helicase activity"/>
    <property type="evidence" value="ECO:0007669"/>
    <property type="project" value="UniProtKB-EC"/>
</dbReference>
<evidence type="ECO:0000256" key="3">
    <source>
        <dbReference type="ARBA" id="ARBA00022801"/>
    </source>
</evidence>
<feature type="region of interest" description="Disordered" evidence="11">
    <location>
        <begin position="1073"/>
        <end position="1114"/>
    </location>
</feature>
<feature type="region of interest" description="Disordered" evidence="11">
    <location>
        <begin position="126"/>
        <end position="172"/>
    </location>
</feature>
<dbReference type="FunFam" id="1.10.10.10:FF:000012">
    <property type="entry name" value="U5 small nuclear ribonucleoprotein helicase"/>
    <property type="match status" value="1"/>
</dbReference>
<dbReference type="InterPro" id="IPR036388">
    <property type="entry name" value="WH-like_DNA-bd_sf"/>
</dbReference>
<organism evidence="14 15">
    <name type="scientific">Elsinoe australis</name>
    <dbReference type="NCBI Taxonomy" id="40998"/>
    <lineage>
        <taxon>Eukaryota</taxon>
        <taxon>Fungi</taxon>
        <taxon>Dikarya</taxon>
        <taxon>Ascomycota</taxon>
        <taxon>Pezizomycotina</taxon>
        <taxon>Dothideomycetes</taxon>
        <taxon>Dothideomycetidae</taxon>
        <taxon>Myriangiales</taxon>
        <taxon>Elsinoaceae</taxon>
        <taxon>Elsinoe</taxon>
    </lineage>
</organism>
<evidence type="ECO:0000256" key="7">
    <source>
        <dbReference type="ARBA" id="ARBA00023254"/>
    </source>
</evidence>
<dbReference type="Pfam" id="PF00270">
    <property type="entry name" value="DEAD"/>
    <property type="match status" value="1"/>
</dbReference>
<evidence type="ECO:0000256" key="5">
    <source>
        <dbReference type="ARBA" id="ARBA00022840"/>
    </source>
</evidence>
<comment type="catalytic activity">
    <reaction evidence="8">
        <text>Couples ATP hydrolysis with the unwinding of duplex DNA by translocating in the 3'-5' direction.</text>
        <dbReference type="EC" id="5.6.2.4"/>
    </reaction>
</comment>
<accession>A0A2P7YKW2</accession>
<evidence type="ECO:0000256" key="2">
    <source>
        <dbReference type="ARBA" id="ARBA00022741"/>
    </source>
</evidence>
<dbReference type="Pfam" id="PF00271">
    <property type="entry name" value="Helicase_C"/>
    <property type="match status" value="1"/>
</dbReference>
<keyword evidence="4 14" id="KW-0347">Helicase</keyword>
<keyword evidence="3" id="KW-0378">Hydrolase</keyword>
<sequence>MYQGFQQPYRARNQYIPEKSDDLSHVGPINTTMPIEHVQHSYYGDWHYDRPEYPREGSATSEQELVLDHFDQRVMQAPEITSRQSQASRGWARMSSPTTAPTVVAAQPEHQFPHFATARNLFNNTDHIRRHGPRTPILGSSSTTSESYSSPALAAGETKAHKQSSRSNEVGTATQMAISTTADTFTQSAPAVRGIRLRSPHELPDRLATVFPFQYFNAVQSKSFPSVFETGDNFVLTSPTGSGKTAIFELAICRVVNQQLTGDFKIVYMAPTKALCTERTKDWKSKFSSLGLNVEEITGDSEIMSLRYVQTADIIVTTPEKWDSLTRQWKDHKKLMLLIRLVLIDEVHILNKDRGATLEAVVSRMKSSSVHVRFIAVSATVPNSRDLAVWLGRSSDDPGVPAFREEFGEDFRPVRLRRHVFGFEGNDTNDFAFDGHLTTKLPSIIQKLSARKPILIFCFTRQSCQTAAKHLAHWYTSQPANNKPWNHPTAHLHVSDKDLKELVSAGVAFHHGGLSPSDRSEVERGYLNGNISVICCTSTLAVGVNLPCHMVIIKGTAGFEDGRRMPQELSDMDILQMMGRAGRPQYDKDAVAVVMTRPHKVDIYKKMVNCQDILESRLHLNLIEHLNAEIGLGTITDLDSAISWLSGTFLCVRLKANPDHYKMDQDQMQCSLDESLENICNGALELLEAHDLIDIQPQLQQTEYGAAMARYYILFETMKVVIGLGPKPKISEILSTLCKAHELREIRLRPKERQLFKQLNQSPSVRYPIKVDLALGSDKISLIIQAVLGGLDILAQDPGYKFQFMIEEALIFQHARRVIRCILDCQAAKSDAVGIRNSLMLIRSLAARIWDFSPLYLQQLEGIGPVSVRKLIGNDIRDIDDLLACGSSRIEMVMSRHPPYGLNFLQSMTKSGSPPTVKLKASISFLNEQTPTNFLRSPIFVTFLAERSDGTKIDFMKFSAKTIDRGLPRLFEATLTAPGQSIICYIACEEIAGTQKHASIIPNLPMSTFRNFPIDQSNENNTAMTARSAKLAGDGAKVRSRQSSRRTQATQNMDWDDDSIDDLELAAVEVDLPPEDSRQDAVNPPTNAPRQNSTRKGSKDVETQSWKPQMLPNGNWKCNHTCKDKQACNHKCCVSGLKNKPKPPKGVKQSAGKGDGSDDDRPMGKPQDTALKNQAKLSFNYDPGLASSHRQKRGLDEVDLTDSGAGPAKLPAKKRIVEQKKISRYPPEPSARPRPAASPSDDFEDFDDISDFDDFDAVEIRPLKPPKPMRPPQESQSLPDESDSIHGEPTPVSDGVLVNERLTYDDGSDEDMLEAALIGAEDSYDLSSPQEVPFDQPPSFQQPAIKPRDSDEATVILKGDVTNAVPQAEGEMSNGALSKQGEEATDRAELKAFLWQEFGDIVELI</sequence>
<reference evidence="14 15" key="1">
    <citation type="submission" date="2017-05" db="EMBL/GenBank/DDBJ databases">
        <title>Draft genome sequence of Elsinoe australis.</title>
        <authorList>
            <person name="Cheng Q."/>
        </authorList>
    </citation>
    <scope>NUCLEOTIDE SEQUENCE [LARGE SCALE GENOMIC DNA]</scope>
    <source>
        <strain evidence="14 15">NL1</strain>
    </source>
</reference>
<evidence type="ECO:0000256" key="10">
    <source>
        <dbReference type="ARBA" id="ARBA00048988"/>
    </source>
</evidence>
<feature type="region of interest" description="Disordered" evidence="11">
    <location>
        <begin position="79"/>
        <end position="100"/>
    </location>
</feature>
<dbReference type="InterPro" id="IPR014001">
    <property type="entry name" value="Helicase_ATP-bd"/>
</dbReference>
<dbReference type="EMBL" id="NHZQ01000419">
    <property type="protein sequence ID" value="PSK36609.1"/>
    <property type="molecule type" value="Genomic_DNA"/>
</dbReference>
<dbReference type="FunFam" id="1.10.3380.10:FF:000012">
    <property type="entry name" value="DEAD/DEAH box DNA helicase"/>
    <property type="match status" value="1"/>
</dbReference>
<dbReference type="OrthoDB" id="5575at2759"/>
<feature type="region of interest" description="Disordered" evidence="11">
    <location>
        <begin position="1028"/>
        <end position="1059"/>
    </location>
</feature>
<keyword evidence="6" id="KW-0413">Isomerase</keyword>
<dbReference type="GO" id="GO:0003676">
    <property type="term" value="F:nucleic acid binding"/>
    <property type="evidence" value="ECO:0007669"/>
    <property type="project" value="InterPro"/>
</dbReference>
<feature type="domain" description="Helicase C-terminal" evidence="13">
    <location>
        <begin position="440"/>
        <end position="630"/>
    </location>
</feature>
<dbReference type="Gene3D" id="1.10.10.10">
    <property type="entry name" value="Winged helix-like DNA-binding domain superfamily/Winged helix DNA-binding domain"/>
    <property type="match status" value="1"/>
</dbReference>
<feature type="region of interest" description="Disordered" evidence="11">
    <location>
        <begin position="1325"/>
        <end position="1350"/>
    </location>
</feature>
<dbReference type="PANTHER" id="PTHR47835:SF3">
    <property type="entry name" value="HELICASE FOR MEIOSIS 1"/>
    <property type="match status" value="1"/>
</dbReference>
<dbReference type="InterPro" id="IPR027417">
    <property type="entry name" value="P-loop_NTPase"/>
</dbReference>
<dbReference type="SUPFAM" id="SSF158702">
    <property type="entry name" value="Sec63 N-terminal domain-like"/>
    <property type="match status" value="1"/>
</dbReference>
<keyword evidence="2" id="KW-0547">Nucleotide-binding</keyword>